<proteinExistence type="inferred from homology"/>
<sequence length="85" mass="9528">MPPLMVTLQTTLSPDPPGVSYTVWVDYNGTSKLMQVYMVKEGNQKPGEPLLNETIDLKEYLKQESYFGFAASTGDPRIELNCVLK</sequence>
<dbReference type="PANTHER" id="PTHR32401:SF48">
    <property type="entry name" value="LEGUME LECTIN DOMAIN-CONTAINING PROTEIN"/>
    <property type="match status" value="1"/>
</dbReference>
<reference evidence="4" key="2">
    <citation type="journal article" date="2023" name="Int. J. Mol. Sci.">
        <title>De Novo Assembly and Annotation of 11 Diverse Shrub Willow (Salix) Genomes Reveals Novel Gene Organization in Sex-Linked Regions.</title>
        <authorList>
            <person name="Hyden B."/>
            <person name="Feng K."/>
            <person name="Yates T.B."/>
            <person name="Jawdy S."/>
            <person name="Cereghino C."/>
            <person name="Smart L.B."/>
            <person name="Muchero W."/>
        </authorList>
    </citation>
    <scope>NUCLEOTIDE SEQUENCE</scope>
    <source>
        <tissue evidence="4">Shoot tip</tissue>
    </source>
</reference>
<reference evidence="4" key="1">
    <citation type="submission" date="2022-11" db="EMBL/GenBank/DDBJ databases">
        <authorList>
            <person name="Hyden B.L."/>
            <person name="Feng K."/>
            <person name="Yates T."/>
            <person name="Jawdy S."/>
            <person name="Smart L.B."/>
            <person name="Muchero W."/>
        </authorList>
    </citation>
    <scope>NUCLEOTIDE SEQUENCE</scope>
    <source>
        <tissue evidence="4">Shoot tip</tissue>
    </source>
</reference>
<comment type="caution">
    <text evidence="4">The sequence shown here is derived from an EMBL/GenBank/DDBJ whole genome shotgun (WGS) entry which is preliminary data.</text>
</comment>
<gene>
    <name evidence="4" type="ORF">OIU79_021709</name>
</gene>
<dbReference type="InterPro" id="IPR001220">
    <property type="entry name" value="Legume_lectin_dom"/>
</dbReference>
<dbReference type="Pfam" id="PF00139">
    <property type="entry name" value="Lectin_legB"/>
    <property type="match status" value="1"/>
</dbReference>
<evidence type="ECO:0000256" key="2">
    <source>
        <dbReference type="ARBA" id="ARBA00022734"/>
    </source>
</evidence>
<dbReference type="EMBL" id="JAPFFK010000004">
    <property type="protein sequence ID" value="KAJ6765574.1"/>
    <property type="molecule type" value="Genomic_DNA"/>
</dbReference>
<evidence type="ECO:0000256" key="1">
    <source>
        <dbReference type="ARBA" id="ARBA00007606"/>
    </source>
</evidence>
<feature type="domain" description="Legume lectin" evidence="3">
    <location>
        <begin position="18"/>
        <end position="84"/>
    </location>
</feature>
<evidence type="ECO:0000313" key="4">
    <source>
        <dbReference type="EMBL" id="KAJ6765574.1"/>
    </source>
</evidence>
<keyword evidence="5" id="KW-1185">Reference proteome</keyword>
<dbReference type="InterPro" id="IPR050258">
    <property type="entry name" value="Leguminous_Lectin"/>
</dbReference>
<comment type="similarity">
    <text evidence="1">Belongs to the leguminous lectin family.</text>
</comment>
<dbReference type="PANTHER" id="PTHR32401">
    <property type="entry name" value="CONCANAVALIN A-LIKE LECTIN FAMILY PROTEIN"/>
    <property type="match status" value="1"/>
</dbReference>
<name>A0A9Q0WE90_SALPP</name>
<dbReference type="SUPFAM" id="SSF49899">
    <property type="entry name" value="Concanavalin A-like lectins/glucanases"/>
    <property type="match status" value="1"/>
</dbReference>
<dbReference type="OrthoDB" id="1913956at2759"/>
<protein>
    <recommendedName>
        <fullName evidence="3">Legume lectin domain-containing protein</fullName>
    </recommendedName>
</protein>
<evidence type="ECO:0000313" key="5">
    <source>
        <dbReference type="Proteomes" id="UP001151532"/>
    </source>
</evidence>
<evidence type="ECO:0000259" key="3">
    <source>
        <dbReference type="Pfam" id="PF00139"/>
    </source>
</evidence>
<dbReference type="AlphaFoldDB" id="A0A9Q0WE90"/>
<dbReference type="Proteomes" id="UP001151532">
    <property type="component" value="Chromosome 4"/>
</dbReference>
<dbReference type="Gene3D" id="2.60.120.200">
    <property type="match status" value="1"/>
</dbReference>
<organism evidence="4 5">
    <name type="scientific">Salix purpurea</name>
    <name type="common">Purple osier willow</name>
    <dbReference type="NCBI Taxonomy" id="77065"/>
    <lineage>
        <taxon>Eukaryota</taxon>
        <taxon>Viridiplantae</taxon>
        <taxon>Streptophyta</taxon>
        <taxon>Embryophyta</taxon>
        <taxon>Tracheophyta</taxon>
        <taxon>Spermatophyta</taxon>
        <taxon>Magnoliopsida</taxon>
        <taxon>eudicotyledons</taxon>
        <taxon>Gunneridae</taxon>
        <taxon>Pentapetalae</taxon>
        <taxon>rosids</taxon>
        <taxon>fabids</taxon>
        <taxon>Malpighiales</taxon>
        <taxon>Salicaceae</taxon>
        <taxon>Saliceae</taxon>
        <taxon>Salix</taxon>
    </lineage>
</organism>
<accession>A0A9Q0WE90</accession>
<dbReference type="InterPro" id="IPR013320">
    <property type="entry name" value="ConA-like_dom_sf"/>
</dbReference>
<keyword evidence="2" id="KW-0430">Lectin</keyword>
<dbReference type="GO" id="GO:0030246">
    <property type="term" value="F:carbohydrate binding"/>
    <property type="evidence" value="ECO:0007669"/>
    <property type="project" value="UniProtKB-KW"/>
</dbReference>